<evidence type="ECO:0000313" key="1">
    <source>
        <dbReference type="EnsemblMetazoa" id="G12494.1:cds"/>
    </source>
</evidence>
<accession>A0A8W8I5D1</accession>
<name>A0A8W8I5D1_MAGGI</name>
<dbReference type="Proteomes" id="UP000005408">
    <property type="component" value="Unassembled WGS sequence"/>
</dbReference>
<dbReference type="EnsemblMetazoa" id="G12494.1">
    <property type="protein sequence ID" value="G12494.1:cds"/>
    <property type="gene ID" value="G12494"/>
</dbReference>
<keyword evidence="2" id="KW-1185">Reference proteome</keyword>
<organism evidence="1 2">
    <name type="scientific">Magallana gigas</name>
    <name type="common">Pacific oyster</name>
    <name type="synonym">Crassostrea gigas</name>
    <dbReference type="NCBI Taxonomy" id="29159"/>
    <lineage>
        <taxon>Eukaryota</taxon>
        <taxon>Metazoa</taxon>
        <taxon>Spiralia</taxon>
        <taxon>Lophotrochozoa</taxon>
        <taxon>Mollusca</taxon>
        <taxon>Bivalvia</taxon>
        <taxon>Autobranchia</taxon>
        <taxon>Pteriomorphia</taxon>
        <taxon>Ostreida</taxon>
        <taxon>Ostreoidea</taxon>
        <taxon>Ostreidae</taxon>
        <taxon>Magallana</taxon>
    </lineage>
</organism>
<reference evidence="1" key="1">
    <citation type="submission" date="2022-08" db="UniProtKB">
        <authorList>
            <consortium name="EnsemblMetazoa"/>
        </authorList>
    </citation>
    <scope>IDENTIFICATION</scope>
    <source>
        <strain evidence="1">05x7-T-G4-1.051#20</strain>
    </source>
</reference>
<protein>
    <submittedName>
        <fullName evidence="1">Uncharacterized protein</fullName>
    </submittedName>
</protein>
<sequence length="200" mass="22628">MIPCQSLHMLCCFYYYNEYKYHKNKRQARCPNIKTSKMQVAVYFLVTFGSCAGVNVPFYEKFVQSMSTQFSPKVLKNIKLNLKLFFRELNEPPRHKRGADVMPNSVRDFIHLIGRTNSDSAKESGRTAAININSSLDYMATDFTTHVLPHLNRLLGKIRVLQENGADIGSHAQASISFVQDSLGKTVSDIDGTIVQRATN</sequence>
<dbReference type="AlphaFoldDB" id="A0A8W8I5D1"/>
<proteinExistence type="predicted"/>
<evidence type="ECO:0000313" key="2">
    <source>
        <dbReference type="Proteomes" id="UP000005408"/>
    </source>
</evidence>